<evidence type="ECO:0000313" key="2">
    <source>
        <dbReference type="Proteomes" id="UP000189701"/>
    </source>
</evidence>
<dbReference type="SUPFAM" id="SSF49764">
    <property type="entry name" value="HSP20-like chaperones"/>
    <property type="match status" value="1"/>
</dbReference>
<accession>A0A1U7YY99</accession>
<gene>
    <name evidence="3" type="primary">LOC104249035</name>
</gene>
<evidence type="ECO:0000259" key="1">
    <source>
        <dbReference type="Pfam" id="PF00011"/>
    </source>
</evidence>
<feature type="domain" description="SHSP" evidence="1">
    <location>
        <begin position="122"/>
        <end position="200"/>
    </location>
</feature>
<dbReference type="Gene3D" id="2.60.40.790">
    <property type="match status" value="1"/>
</dbReference>
<dbReference type="AlphaFoldDB" id="A0A1U7YY99"/>
<name>A0A1U7YY99_NICSY</name>
<reference evidence="2" key="1">
    <citation type="journal article" date="2013" name="Genome Biol.">
        <title>Reference genomes and transcriptomes of Nicotiana sylvestris and Nicotiana tomentosiformis.</title>
        <authorList>
            <person name="Sierro N."/>
            <person name="Battey J.N."/>
            <person name="Ouadi S."/>
            <person name="Bovet L."/>
            <person name="Goepfert S."/>
            <person name="Bakaher N."/>
            <person name="Peitsch M.C."/>
            <person name="Ivanov N.V."/>
        </authorList>
    </citation>
    <scope>NUCLEOTIDE SEQUENCE [LARGE SCALE GENOMIC DNA]</scope>
</reference>
<dbReference type="PANTHER" id="PTHR47838">
    <property type="entry name" value="21.7 KDA CLASS VI HEAT SHOCK PROTEIN"/>
    <property type="match status" value="1"/>
</dbReference>
<proteinExistence type="predicted"/>
<reference evidence="3" key="2">
    <citation type="submission" date="2025-08" db="UniProtKB">
        <authorList>
            <consortium name="RefSeq"/>
        </authorList>
    </citation>
    <scope>IDENTIFICATION</scope>
    <source>
        <tissue evidence="3">Leaf</tissue>
    </source>
</reference>
<dbReference type="Pfam" id="PF00011">
    <property type="entry name" value="HSP20"/>
    <property type="match status" value="1"/>
</dbReference>
<protein>
    <submittedName>
        <fullName evidence="3">21.7 kDa class VI heat shock protein isoform X1</fullName>
    </submittedName>
</protein>
<dbReference type="InterPro" id="IPR002068">
    <property type="entry name" value="A-crystallin/Hsp20_dom"/>
</dbReference>
<dbReference type="STRING" id="4096.A0A1U7YY99"/>
<dbReference type="RefSeq" id="XP_009803705.1">
    <property type="nucleotide sequence ID" value="XM_009805403.1"/>
</dbReference>
<dbReference type="PANTHER" id="PTHR47838:SF1">
    <property type="entry name" value="21.7 KDA CLASS VI HEAT SHOCK PROTEIN"/>
    <property type="match status" value="1"/>
</dbReference>
<keyword evidence="2" id="KW-1185">Reference proteome</keyword>
<dbReference type="InterPro" id="IPR008978">
    <property type="entry name" value="HSP20-like_chaperone"/>
</dbReference>
<evidence type="ECO:0000313" key="3">
    <source>
        <dbReference type="RefSeq" id="XP_009803705.1"/>
    </source>
</evidence>
<dbReference type="Proteomes" id="UP000189701">
    <property type="component" value="Unplaced"/>
</dbReference>
<sequence length="203" mass="23160">MTSYKQIEVQFEEATPQKWCVPLKEDVFVTFMNSTTHKADFLCEGSLFSPLLFGKFFDPSDAFPLWEFDSDVLLSNARSSNQCTVDWSQTETDYLLRAEIPEFLAPPLDAGPQNISLYIYGVVGVGKGNIRVCVEDGKVLVVSGQLRQQKEDWRAGNWWEYGCVRRIELPENADWRKTEAFLSGDHKFLQVKIPKTPPNDDVP</sequence>
<dbReference type="OrthoDB" id="1431247at2759"/>
<dbReference type="eggNOG" id="ENOG502RXVI">
    <property type="taxonomic scope" value="Eukaryota"/>
</dbReference>
<keyword evidence="3" id="KW-0346">Stress response</keyword>
<organism evidence="2 3">
    <name type="scientific">Nicotiana sylvestris</name>
    <name type="common">Wood tobacco</name>
    <name type="synonym">South American tobacco</name>
    <dbReference type="NCBI Taxonomy" id="4096"/>
    <lineage>
        <taxon>Eukaryota</taxon>
        <taxon>Viridiplantae</taxon>
        <taxon>Streptophyta</taxon>
        <taxon>Embryophyta</taxon>
        <taxon>Tracheophyta</taxon>
        <taxon>Spermatophyta</taxon>
        <taxon>Magnoliopsida</taxon>
        <taxon>eudicotyledons</taxon>
        <taxon>Gunneridae</taxon>
        <taxon>Pentapetalae</taxon>
        <taxon>asterids</taxon>
        <taxon>lamiids</taxon>
        <taxon>Solanales</taxon>
        <taxon>Solanaceae</taxon>
        <taxon>Nicotianoideae</taxon>
        <taxon>Nicotianeae</taxon>
        <taxon>Nicotiana</taxon>
    </lineage>
</organism>